<dbReference type="Proteomes" id="UP001418222">
    <property type="component" value="Unassembled WGS sequence"/>
</dbReference>
<comment type="subcellular location">
    <subcellularLocation>
        <location evidence="1">Secreted</location>
    </subcellularLocation>
</comment>
<evidence type="ECO:0000256" key="3">
    <source>
        <dbReference type="ARBA" id="ARBA00022729"/>
    </source>
</evidence>
<protein>
    <submittedName>
        <fullName evidence="8">Cysteine-rich receptor-like protein kinase 30</fullName>
    </submittedName>
</protein>
<evidence type="ECO:0000256" key="4">
    <source>
        <dbReference type="ARBA" id="ARBA00022737"/>
    </source>
</evidence>
<keyword evidence="9" id="KW-1185">Reference proteome</keyword>
<evidence type="ECO:0000259" key="7">
    <source>
        <dbReference type="PROSITE" id="PS51473"/>
    </source>
</evidence>
<comment type="similarity">
    <text evidence="5">Belongs to the cysteine-rich repeat secretory protein family.</text>
</comment>
<accession>A0AAP0AYC7</accession>
<comment type="caution">
    <text evidence="8">The sequence shown here is derived from an EMBL/GenBank/DDBJ whole genome shotgun (WGS) entry which is preliminary data.</text>
</comment>
<organism evidence="8 9">
    <name type="scientific">Platanthera zijinensis</name>
    <dbReference type="NCBI Taxonomy" id="2320716"/>
    <lineage>
        <taxon>Eukaryota</taxon>
        <taxon>Viridiplantae</taxon>
        <taxon>Streptophyta</taxon>
        <taxon>Embryophyta</taxon>
        <taxon>Tracheophyta</taxon>
        <taxon>Spermatophyta</taxon>
        <taxon>Magnoliopsida</taxon>
        <taxon>Liliopsida</taxon>
        <taxon>Asparagales</taxon>
        <taxon>Orchidaceae</taxon>
        <taxon>Orchidoideae</taxon>
        <taxon>Orchideae</taxon>
        <taxon>Orchidinae</taxon>
        <taxon>Platanthera</taxon>
    </lineage>
</organism>
<evidence type="ECO:0000313" key="8">
    <source>
        <dbReference type="EMBL" id="KAK8918925.1"/>
    </source>
</evidence>
<dbReference type="CDD" id="cd23509">
    <property type="entry name" value="Gnk2-like"/>
    <property type="match status" value="2"/>
</dbReference>
<name>A0AAP0AYC7_9ASPA</name>
<feature type="domain" description="Gnk2-homologous" evidence="7">
    <location>
        <begin position="24"/>
        <end position="127"/>
    </location>
</feature>
<dbReference type="InterPro" id="IPR050581">
    <property type="entry name" value="CRR_secretory_protein"/>
</dbReference>
<dbReference type="InterPro" id="IPR038408">
    <property type="entry name" value="GNK2_sf"/>
</dbReference>
<dbReference type="GO" id="GO:0005576">
    <property type="term" value="C:extracellular region"/>
    <property type="evidence" value="ECO:0007669"/>
    <property type="project" value="UniProtKB-SubCell"/>
</dbReference>
<keyword evidence="4" id="KW-0677">Repeat</keyword>
<dbReference type="AlphaFoldDB" id="A0AAP0AYC7"/>
<evidence type="ECO:0000256" key="5">
    <source>
        <dbReference type="ARBA" id="ARBA00038515"/>
    </source>
</evidence>
<evidence type="ECO:0000256" key="6">
    <source>
        <dbReference type="SAM" id="SignalP"/>
    </source>
</evidence>
<keyword evidence="3 6" id="KW-0732">Signal</keyword>
<dbReference type="Pfam" id="PF01657">
    <property type="entry name" value="Stress-antifung"/>
    <property type="match status" value="2"/>
</dbReference>
<feature type="domain" description="Gnk2-homologous" evidence="7">
    <location>
        <begin position="133"/>
        <end position="245"/>
    </location>
</feature>
<reference evidence="8 9" key="1">
    <citation type="journal article" date="2022" name="Nat. Plants">
        <title>Genomes of leafy and leafless Platanthera orchids illuminate the evolution of mycoheterotrophy.</title>
        <authorList>
            <person name="Li M.H."/>
            <person name="Liu K.W."/>
            <person name="Li Z."/>
            <person name="Lu H.C."/>
            <person name="Ye Q.L."/>
            <person name="Zhang D."/>
            <person name="Wang J.Y."/>
            <person name="Li Y.F."/>
            <person name="Zhong Z.M."/>
            <person name="Liu X."/>
            <person name="Yu X."/>
            <person name="Liu D.K."/>
            <person name="Tu X.D."/>
            <person name="Liu B."/>
            <person name="Hao Y."/>
            <person name="Liao X.Y."/>
            <person name="Jiang Y.T."/>
            <person name="Sun W.H."/>
            <person name="Chen J."/>
            <person name="Chen Y.Q."/>
            <person name="Ai Y."/>
            <person name="Zhai J.W."/>
            <person name="Wu S.S."/>
            <person name="Zhou Z."/>
            <person name="Hsiao Y.Y."/>
            <person name="Wu W.L."/>
            <person name="Chen Y.Y."/>
            <person name="Lin Y.F."/>
            <person name="Hsu J.L."/>
            <person name="Li C.Y."/>
            <person name="Wang Z.W."/>
            <person name="Zhao X."/>
            <person name="Zhong W.Y."/>
            <person name="Ma X.K."/>
            <person name="Ma L."/>
            <person name="Huang J."/>
            <person name="Chen G.Z."/>
            <person name="Huang M.Z."/>
            <person name="Huang L."/>
            <person name="Peng D.H."/>
            <person name="Luo Y.B."/>
            <person name="Zou S.Q."/>
            <person name="Chen S.P."/>
            <person name="Lan S."/>
            <person name="Tsai W.C."/>
            <person name="Van de Peer Y."/>
            <person name="Liu Z.J."/>
        </authorList>
    </citation>
    <scope>NUCLEOTIDE SEQUENCE [LARGE SCALE GENOMIC DNA]</scope>
    <source>
        <strain evidence="8">Lor287</strain>
    </source>
</reference>
<feature type="signal peptide" evidence="6">
    <location>
        <begin position="1"/>
        <end position="22"/>
    </location>
</feature>
<gene>
    <name evidence="8" type="primary">CRK30</name>
    <name evidence="8" type="ORF">KSP39_PZI021739</name>
</gene>
<evidence type="ECO:0000256" key="1">
    <source>
        <dbReference type="ARBA" id="ARBA00004613"/>
    </source>
</evidence>
<evidence type="ECO:0000256" key="2">
    <source>
        <dbReference type="ARBA" id="ARBA00022525"/>
    </source>
</evidence>
<dbReference type="PANTHER" id="PTHR32411:SF55">
    <property type="entry name" value="CYSTEINE-RICH REPEAT SECRETORY PROTEIN 55"/>
    <property type="match status" value="1"/>
</dbReference>
<keyword evidence="8" id="KW-0675">Receptor</keyword>
<dbReference type="EMBL" id="JBBWWQ010000019">
    <property type="protein sequence ID" value="KAK8918925.1"/>
    <property type="molecule type" value="Genomic_DNA"/>
</dbReference>
<keyword evidence="2" id="KW-0964">Secreted</keyword>
<proteinExistence type="inferred from homology"/>
<dbReference type="InterPro" id="IPR002902">
    <property type="entry name" value="GNK2"/>
</dbReference>
<dbReference type="PANTHER" id="PTHR32411">
    <property type="entry name" value="CYSTEINE-RICH REPEAT SECRETORY PROTEIN 38-RELATED"/>
    <property type="match status" value="1"/>
</dbReference>
<evidence type="ECO:0000313" key="9">
    <source>
        <dbReference type="Proteomes" id="UP001418222"/>
    </source>
</evidence>
<keyword evidence="8" id="KW-0418">Kinase</keyword>
<dbReference type="Gene3D" id="3.30.430.20">
    <property type="entry name" value="Gnk2 domain, C-X8-C-X2-C motif"/>
    <property type="match status" value="2"/>
</dbReference>
<dbReference type="GO" id="GO:0016301">
    <property type="term" value="F:kinase activity"/>
    <property type="evidence" value="ECO:0007669"/>
    <property type="project" value="UniProtKB-KW"/>
</dbReference>
<keyword evidence="8" id="KW-0808">Transferase</keyword>
<sequence>MKNQQVFFFLLFVVSLPISTLAADSKVLYYQCDQNFTQNHILQSNIYNVLIDMAAQSTLDRFAISTFGGGGYDAVYGVARCDGDMSHEACSACITGAEHDILATCPGSGAVRAWREKCYLHYDVANFIGKWDQNYASVWISALKAKDPKAFERGVAELMGEVMAEAAGAGEPRLKFKSGESSPKGYCNDNVTIYGMAQCRQDLCESDCNQCLKSSLEIMAEYCKGSDGCRIFGSSCVLRYEIYKFLWLDDAATGVQAPAPAPSIGAGY</sequence>
<dbReference type="PROSITE" id="PS51473">
    <property type="entry name" value="GNK2"/>
    <property type="match status" value="2"/>
</dbReference>
<feature type="chain" id="PRO_5042824559" evidence="6">
    <location>
        <begin position="23"/>
        <end position="268"/>
    </location>
</feature>